<dbReference type="Proteomes" id="UP000184048">
    <property type="component" value="Unassembled WGS sequence"/>
</dbReference>
<evidence type="ECO:0000313" key="4">
    <source>
        <dbReference type="EMBL" id="SHE55482.1"/>
    </source>
</evidence>
<dbReference type="Pfam" id="PF01066">
    <property type="entry name" value="CDP-OH_P_transf"/>
    <property type="match status" value="1"/>
</dbReference>
<dbReference type="InterPro" id="IPR048254">
    <property type="entry name" value="CDP_ALCOHOL_P_TRANSF_CS"/>
</dbReference>
<keyword evidence="1 2" id="KW-0808">Transferase</keyword>
<feature type="transmembrane region" description="Helical" evidence="3">
    <location>
        <begin position="102"/>
        <end position="120"/>
    </location>
</feature>
<sequence length="222" mass="25541">MKTIVKYAGQAKTIMVNSITLYRLLASLLLLYFIVLNDLFTFKWLLLVSFFTDAIDGFLARKFKVTTVMGSKFDSIADDLTVLMAVIGIFKFKPGFISHEKLLVTILLALYLAQTLIALIKYRKITSFHTYLAKFAAIAQGAFLILLFFLPEWPIGLFRIAAIVTILDLFEEIMIAGILDKWQTDVKGLFWIFKNKHPNIYKLSLLFLILFYSILKDEKWNS</sequence>
<keyword evidence="5" id="KW-1185">Reference proteome</keyword>
<protein>
    <submittedName>
        <fullName evidence="4">CDP-diacylglycerol--glycerol-3-phosphate 3-phosphatidyltransferase</fullName>
    </submittedName>
</protein>
<keyword evidence="3" id="KW-0812">Transmembrane</keyword>
<dbReference type="STRING" id="1121884.SAMN02745131_00635"/>
<keyword evidence="3" id="KW-0472">Membrane</keyword>
<dbReference type="AlphaFoldDB" id="A0A1M4UFB4"/>
<comment type="similarity">
    <text evidence="2">Belongs to the CDP-alcohol phosphatidyltransferase class-I family.</text>
</comment>
<dbReference type="InterPro" id="IPR000462">
    <property type="entry name" value="CDP-OH_P_trans"/>
</dbReference>
<reference evidence="4 5" key="1">
    <citation type="submission" date="2016-11" db="EMBL/GenBank/DDBJ databases">
        <authorList>
            <person name="Jaros S."/>
            <person name="Januszkiewicz K."/>
            <person name="Wedrychowicz H."/>
        </authorList>
    </citation>
    <scope>NUCLEOTIDE SEQUENCE [LARGE SCALE GENOMIC DNA]</scope>
    <source>
        <strain evidence="4 5">DSM 18119</strain>
    </source>
</reference>
<proteinExistence type="inferred from homology"/>
<evidence type="ECO:0000256" key="2">
    <source>
        <dbReference type="RuleBase" id="RU003750"/>
    </source>
</evidence>
<dbReference type="Gene3D" id="1.20.120.1760">
    <property type="match status" value="1"/>
</dbReference>
<dbReference type="InterPro" id="IPR043130">
    <property type="entry name" value="CDP-OH_PTrfase_TM_dom"/>
</dbReference>
<dbReference type="GO" id="GO:0008654">
    <property type="term" value="P:phospholipid biosynthetic process"/>
    <property type="evidence" value="ECO:0007669"/>
    <property type="project" value="InterPro"/>
</dbReference>
<feature type="transmembrane region" description="Helical" evidence="3">
    <location>
        <begin position="156"/>
        <end position="179"/>
    </location>
</feature>
<dbReference type="GO" id="GO:0016020">
    <property type="term" value="C:membrane"/>
    <property type="evidence" value="ECO:0007669"/>
    <property type="project" value="InterPro"/>
</dbReference>
<organism evidence="4 5">
    <name type="scientific">Flavisolibacter ginsengisoli DSM 18119</name>
    <dbReference type="NCBI Taxonomy" id="1121884"/>
    <lineage>
        <taxon>Bacteria</taxon>
        <taxon>Pseudomonadati</taxon>
        <taxon>Bacteroidota</taxon>
        <taxon>Chitinophagia</taxon>
        <taxon>Chitinophagales</taxon>
        <taxon>Chitinophagaceae</taxon>
        <taxon>Flavisolibacter</taxon>
    </lineage>
</organism>
<feature type="transmembrane region" description="Helical" evidence="3">
    <location>
        <begin position="20"/>
        <end position="36"/>
    </location>
</feature>
<feature type="transmembrane region" description="Helical" evidence="3">
    <location>
        <begin position="132"/>
        <end position="150"/>
    </location>
</feature>
<dbReference type="RefSeq" id="WP_072833783.1">
    <property type="nucleotide sequence ID" value="NZ_FQUU01000002.1"/>
</dbReference>
<dbReference type="PROSITE" id="PS00379">
    <property type="entry name" value="CDP_ALCOHOL_P_TRANSF"/>
    <property type="match status" value="1"/>
</dbReference>
<feature type="transmembrane region" description="Helical" evidence="3">
    <location>
        <begin position="199"/>
        <end position="215"/>
    </location>
</feature>
<dbReference type="GO" id="GO:0016780">
    <property type="term" value="F:phosphotransferase activity, for other substituted phosphate groups"/>
    <property type="evidence" value="ECO:0007669"/>
    <property type="project" value="InterPro"/>
</dbReference>
<keyword evidence="3" id="KW-1133">Transmembrane helix</keyword>
<accession>A0A1M4UFB4</accession>
<gene>
    <name evidence="4" type="ORF">SAMN02745131_00635</name>
</gene>
<evidence type="ECO:0000256" key="3">
    <source>
        <dbReference type="SAM" id="Phobius"/>
    </source>
</evidence>
<evidence type="ECO:0000313" key="5">
    <source>
        <dbReference type="Proteomes" id="UP000184048"/>
    </source>
</evidence>
<name>A0A1M4UFB4_9BACT</name>
<evidence type="ECO:0000256" key="1">
    <source>
        <dbReference type="ARBA" id="ARBA00022679"/>
    </source>
</evidence>
<dbReference type="EMBL" id="FQUU01000002">
    <property type="protein sequence ID" value="SHE55482.1"/>
    <property type="molecule type" value="Genomic_DNA"/>
</dbReference>